<dbReference type="EMBL" id="JEMA01000189">
    <property type="protein sequence ID" value="KYF73457.1"/>
    <property type="molecule type" value="Genomic_DNA"/>
</dbReference>
<sequence>MLAIPARARSTLNGHNLASIDRSTPTRMVVEGRAALAFGPEYPASVTMKLNPVIDPRCCCDPLGTAVTIDEISAVQGAITVMQTGPTTFVVNVLEEGPSSFEVSGVLTVPVGGLDLCSAYDDTRELPVTWFMTVRAERPRWRLEAPAECGARTVIQSNRPLPITAVALDAMGKPFSPQNVEHPAVTVVGSGVGLRVPEGGAPSDIVATGDGKVVVTATEDGASHEISVIPAARPAPSTGPSATAASCSHRETC</sequence>
<organism evidence="2 3">
    <name type="scientific">Sorangium cellulosum</name>
    <name type="common">Polyangium cellulosum</name>
    <dbReference type="NCBI Taxonomy" id="56"/>
    <lineage>
        <taxon>Bacteria</taxon>
        <taxon>Pseudomonadati</taxon>
        <taxon>Myxococcota</taxon>
        <taxon>Polyangia</taxon>
        <taxon>Polyangiales</taxon>
        <taxon>Polyangiaceae</taxon>
        <taxon>Sorangium</taxon>
    </lineage>
</organism>
<protein>
    <submittedName>
        <fullName evidence="2">Uncharacterized protein</fullName>
    </submittedName>
</protein>
<name>A0A150QZN9_SORCE</name>
<reference evidence="2 3" key="1">
    <citation type="submission" date="2014-02" db="EMBL/GenBank/DDBJ databases">
        <title>The small core and large imbalanced accessory genome model reveals a collaborative survival strategy of Sorangium cellulosum strains in nature.</title>
        <authorList>
            <person name="Han K."/>
            <person name="Peng R."/>
            <person name="Blom J."/>
            <person name="Li Y.-Z."/>
        </authorList>
    </citation>
    <scope>NUCLEOTIDE SEQUENCE [LARGE SCALE GENOMIC DNA]</scope>
    <source>
        <strain evidence="2 3">So0008-312</strain>
    </source>
</reference>
<proteinExistence type="predicted"/>
<evidence type="ECO:0000313" key="3">
    <source>
        <dbReference type="Proteomes" id="UP000075260"/>
    </source>
</evidence>
<gene>
    <name evidence="2" type="ORF">BE15_35750</name>
</gene>
<evidence type="ECO:0000313" key="2">
    <source>
        <dbReference type="EMBL" id="KYF73457.1"/>
    </source>
</evidence>
<dbReference type="AlphaFoldDB" id="A0A150QZN9"/>
<accession>A0A150QZN9</accession>
<evidence type="ECO:0000256" key="1">
    <source>
        <dbReference type="SAM" id="MobiDB-lite"/>
    </source>
</evidence>
<comment type="caution">
    <text evidence="2">The sequence shown here is derived from an EMBL/GenBank/DDBJ whole genome shotgun (WGS) entry which is preliminary data.</text>
</comment>
<feature type="compositionally biased region" description="Low complexity" evidence="1">
    <location>
        <begin position="231"/>
        <end position="247"/>
    </location>
</feature>
<dbReference type="Proteomes" id="UP000075260">
    <property type="component" value="Unassembled WGS sequence"/>
</dbReference>
<feature type="region of interest" description="Disordered" evidence="1">
    <location>
        <begin position="231"/>
        <end position="253"/>
    </location>
</feature>